<gene>
    <name evidence="1" type="ORF">CIMG_13500</name>
</gene>
<sequence length="97" mass="11175">MYTKDDKRKFGIRWTNIICKPGDVQITSSLLSHRAHGPCKKIQHTMLFWYVAIQEDHEHLEVNKAGTWFQLSTAYRDLVPGPLSPSSHSNCYALVPY</sequence>
<name>A0A0D8JWB1_COCIM</name>
<evidence type="ECO:0000313" key="2">
    <source>
        <dbReference type="Proteomes" id="UP000001261"/>
    </source>
</evidence>
<dbReference type="AlphaFoldDB" id="A0A0D8JWB1"/>
<dbReference type="RefSeq" id="XP_004444617.1">
    <property type="nucleotide sequence ID" value="XM_004444560.1"/>
</dbReference>
<dbReference type="OrthoDB" id="4369165at2759"/>
<dbReference type="KEGG" id="cim:CIMG_13500"/>
<dbReference type="GeneID" id="24165127"/>
<dbReference type="VEuPathDB" id="FungiDB:CIMG_13500"/>
<organism evidence="1 2">
    <name type="scientific">Coccidioides immitis (strain RS)</name>
    <name type="common">Valley fever fungus</name>
    <dbReference type="NCBI Taxonomy" id="246410"/>
    <lineage>
        <taxon>Eukaryota</taxon>
        <taxon>Fungi</taxon>
        <taxon>Dikarya</taxon>
        <taxon>Ascomycota</taxon>
        <taxon>Pezizomycotina</taxon>
        <taxon>Eurotiomycetes</taxon>
        <taxon>Eurotiomycetidae</taxon>
        <taxon>Onygenales</taxon>
        <taxon>Onygenaceae</taxon>
        <taxon>Coccidioides</taxon>
    </lineage>
</organism>
<protein>
    <submittedName>
        <fullName evidence="1">Uncharacterized protein</fullName>
    </submittedName>
</protein>
<reference evidence="2" key="1">
    <citation type="journal article" date="2009" name="Genome Res.">
        <title>Comparative genomic analyses of the human fungal pathogens Coccidioides and their relatives.</title>
        <authorList>
            <person name="Sharpton T.J."/>
            <person name="Stajich J.E."/>
            <person name="Rounsley S.D."/>
            <person name="Gardner M.J."/>
            <person name="Wortman J.R."/>
            <person name="Jordar V.S."/>
            <person name="Maiti R."/>
            <person name="Kodira C.D."/>
            <person name="Neafsey D.E."/>
            <person name="Zeng Q."/>
            <person name="Hung C.-Y."/>
            <person name="McMahan C."/>
            <person name="Muszewska A."/>
            <person name="Grynberg M."/>
            <person name="Mandel M.A."/>
            <person name="Kellner E.M."/>
            <person name="Barker B.M."/>
            <person name="Galgiani J.N."/>
            <person name="Orbach M.J."/>
            <person name="Kirkland T.N."/>
            <person name="Cole G.T."/>
            <person name="Henn M.R."/>
            <person name="Birren B.W."/>
            <person name="Taylor J.W."/>
        </authorList>
    </citation>
    <scope>NUCLEOTIDE SEQUENCE [LARGE SCALE GENOMIC DNA]</scope>
    <source>
        <strain evidence="2">RS</strain>
    </source>
</reference>
<reference evidence="2" key="2">
    <citation type="journal article" date="2010" name="Genome Res.">
        <title>Population genomic sequencing of Coccidioides fungi reveals recent hybridization and transposon control.</title>
        <authorList>
            <person name="Neafsey D.E."/>
            <person name="Barker B.M."/>
            <person name="Sharpton T.J."/>
            <person name="Stajich J.E."/>
            <person name="Park D.J."/>
            <person name="Whiston E."/>
            <person name="Hung C.-Y."/>
            <person name="McMahan C."/>
            <person name="White J."/>
            <person name="Sykes S."/>
            <person name="Heiman D."/>
            <person name="Young S."/>
            <person name="Zeng Q."/>
            <person name="Abouelleil A."/>
            <person name="Aftuck L."/>
            <person name="Bessette D."/>
            <person name="Brown A."/>
            <person name="FitzGerald M."/>
            <person name="Lui A."/>
            <person name="Macdonald J.P."/>
            <person name="Priest M."/>
            <person name="Orbach M.J."/>
            <person name="Galgiani J.N."/>
            <person name="Kirkland T.N."/>
            <person name="Cole G.T."/>
            <person name="Birren B.W."/>
            <person name="Henn M.R."/>
            <person name="Taylor J.W."/>
            <person name="Rounsley S.D."/>
        </authorList>
    </citation>
    <scope>GENOME REANNOTATION</scope>
    <source>
        <strain evidence="2">RS</strain>
    </source>
</reference>
<evidence type="ECO:0000313" key="1">
    <source>
        <dbReference type="EMBL" id="KJF61211.1"/>
    </source>
</evidence>
<dbReference type="EMBL" id="GG704915">
    <property type="protein sequence ID" value="KJF61211.1"/>
    <property type="molecule type" value="Genomic_DNA"/>
</dbReference>
<dbReference type="InParanoid" id="A0A0D8JWB1"/>
<proteinExistence type="predicted"/>
<dbReference type="Proteomes" id="UP000001261">
    <property type="component" value="Unassembled WGS sequence"/>
</dbReference>
<accession>A0A0D8JWB1</accession>
<keyword evidence="2" id="KW-1185">Reference proteome</keyword>